<dbReference type="Proteomes" id="UP000037460">
    <property type="component" value="Unassembled WGS sequence"/>
</dbReference>
<evidence type="ECO:0000313" key="3">
    <source>
        <dbReference type="Proteomes" id="UP000037460"/>
    </source>
</evidence>
<protein>
    <submittedName>
        <fullName evidence="2">Bardet-biedl syndrome 7</fullName>
    </submittedName>
</protein>
<accession>A0A0M0J4R1</accession>
<feature type="domain" description="BBS7 beta-propeller" evidence="1">
    <location>
        <begin position="22"/>
        <end position="240"/>
    </location>
</feature>
<dbReference type="GO" id="GO:0016020">
    <property type="term" value="C:membrane"/>
    <property type="evidence" value="ECO:0007669"/>
    <property type="project" value="TreeGrafter"/>
</dbReference>
<evidence type="ECO:0000313" key="2">
    <source>
        <dbReference type="EMBL" id="KOO21327.1"/>
    </source>
</evidence>
<dbReference type="Pfam" id="PF23743">
    <property type="entry name" value="Beta-prop_BBS7"/>
    <property type="match status" value="1"/>
</dbReference>
<dbReference type="GO" id="GO:0034464">
    <property type="term" value="C:BBSome"/>
    <property type="evidence" value="ECO:0007669"/>
    <property type="project" value="TreeGrafter"/>
</dbReference>
<dbReference type="GO" id="GO:0060271">
    <property type="term" value="P:cilium assembly"/>
    <property type="evidence" value="ECO:0007669"/>
    <property type="project" value="TreeGrafter"/>
</dbReference>
<dbReference type="PANTHER" id="PTHR16074">
    <property type="entry name" value="BARDET-BIEDL SYNDROME 7 PROTEIN"/>
    <property type="match status" value="1"/>
</dbReference>
<dbReference type="AlphaFoldDB" id="A0A0M0J4R1"/>
<comment type="caution">
    <text evidence="2">The sequence shown here is derived from an EMBL/GenBank/DDBJ whole genome shotgun (WGS) entry which is preliminary data.</text>
</comment>
<proteinExistence type="predicted"/>
<keyword evidence="3" id="KW-1185">Reference proteome</keyword>
<dbReference type="GO" id="GO:0036064">
    <property type="term" value="C:ciliary basal body"/>
    <property type="evidence" value="ECO:0007669"/>
    <property type="project" value="TreeGrafter"/>
</dbReference>
<dbReference type="GO" id="GO:0008104">
    <property type="term" value="P:intracellular protein localization"/>
    <property type="evidence" value="ECO:0007669"/>
    <property type="project" value="TreeGrafter"/>
</dbReference>
<organism evidence="2 3">
    <name type="scientific">Chrysochromulina tobinii</name>
    <dbReference type="NCBI Taxonomy" id="1460289"/>
    <lineage>
        <taxon>Eukaryota</taxon>
        <taxon>Haptista</taxon>
        <taxon>Haptophyta</taxon>
        <taxon>Prymnesiophyceae</taxon>
        <taxon>Prymnesiales</taxon>
        <taxon>Chrysochromulinaceae</taxon>
        <taxon>Chrysochromulina</taxon>
    </lineage>
</organism>
<dbReference type="InterPro" id="IPR056332">
    <property type="entry name" value="Beta-prop_BBS7"/>
</dbReference>
<evidence type="ECO:0000259" key="1">
    <source>
        <dbReference type="Pfam" id="PF23743"/>
    </source>
</evidence>
<dbReference type="PANTHER" id="PTHR16074:SF4">
    <property type="entry name" value="BARDET-BIEDL SYNDROME 7 PROTEIN"/>
    <property type="match status" value="1"/>
</dbReference>
<dbReference type="OrthoDB" id="414590at2759"/>
<reference evidence="3" key="1">
    <citation type="journal article" date="2015" name="PLoS Genet.">
        <title>Genome Sequence and Transcriptome Analyses of Chrysochromulina tobin: Metabolic Tools for Enhanced Algal Fitness in the Prominent Order Prymnesiales (Haptophyceae).</title>
        <authorList>
            <person name="Hovde B.T."/>
            <person name="Deodato C.R."/>
            <person name="Hunsperger H.M."/>
            <person name="Ryken S.A."/>
            <person name="Yost W."/>
            <person name="Jha R.K."/>
            <person name="Patterson J."/>
            <person name="Monnat R.J. Jr."/>
            <person name="Barlow S.B."/>
            <person name="Starkenburg S.R."/>
            <person name="Cattolico R.A."/>
        </authorList>
    </citation>
    <scope>NUCLEOTIDE SEQUENCE</scope>
    <source>
        <strain evidence="3">CCMP291</strain>
    </source>
</reference>
<gene>
    <name evidence="2" type="ORF">Ctob_006701</name>
</gene>
<sequence length="246" mass="27236">MELTLERIELTNVQTTSRKTTRLLPPGKKRRQNVVVADETGMVMCFGMKKDQIEQVFKTAPLGKEASRVELGGTGEERDNIFMASSGTVRAYTKKGKEFLRFNTNLTEPIRSMWVGEEDIHTGGEFMYNTFINCKDTYFFMSSDRINDIMCDHVSGGRSIDAALACQDRMIRVVQGNDLHYEAAMGGPVLTIDRYSNAIRDANKPDAFGGFGQQAQDGPSFATNDGRYRELVYGTENGVVGAAAPG</sequence>
<name>A0A0M0J4R1_9EUKA</name>
<dbReference type="EMBL" id="JWZX01003372">
    <property type="protein sequence ID" value="KOO21327.1"/>
    <property type="molecule type" value="Genomic_DNA"/>
</dbReference>
<dbReference type="GO" id="GO:0005930">
    <property type="term" value="C:axoneme"/>
    <property type="evidence" value="ECO:0007669"/>
    <property type="project" value="TreeGrafter"/>
</dbReference>